<evidence type="ECO:0000256" key="3">
    <source>
        <dbReference type="ARBA" id="ARBA00022692"/>
    </source>
</evidence>
<dbReference type="InterPro" id="IPR037294">
    <property type="entry name" value="ABC_BtuC-like"/>
</dbReference>
<keyword evidence="5 7" id="KW-0472">Membrane</keyword>
<comment type="similarity">
    <text evidence="2 6">Belongs to the ABC-3 integral membrane protein family.</text>
</comment>
<feature type="transmembrane region" description="Helical" evidence="7">
    <location>
        <begin position="251"/>
        <end position="271"/>
    </location>
</feature>
<dbReference type="Gene3D" id="1.10.3470.10">
    <property type="entry name" value="ABC transporter involved in vitamin B12 uptake, BtuC"/>
    <property type="match status" value="1"/>
</dbReference>
<organism evidence="8 9">
    <name type="scientific">Brevibacillus panacihumi</name>
    <dbReference type="NCBI Taxonomy" id="497735"/>
    <lineage>
        <taxon>Bacteria</taxon>
        <taxon>Bacillati</taxon>
        <taxon>Bacillota</taxon>
        <taxon>Bacilli</taxon>
        <taxon>Bacillales</taxon>
        <taxon>Paenibacillaceae</taxon>
        <taxon>Brevibacillus</taxon>
    </lineage>
</organism>
<dbReference type="Proteomes" id="UP000281915">
    <property type="component" value="Unassembled WGS sequence"/>
</dbReference>
<dbReference type="PANTHER" id="PTHR30477">
    <property type="entry name" value="ABC-TRANSPORTER METAL-BINDING PROTEIN"/>
    <property type="match status" value="1"/>
</dbReference>
<evidence type="ECO:0000256" key="2">
    <source>
        <dbReference type="ARBA" id="ARBA00008034"/>
    </source>
</evidence>
<dbReference type="Pfam" id="PF00950">
    <property type="entry name" value="ABC-3"/>
    <property type="match status" value="1"/>
</dbReference>
<gene>
    <name evidence="8" type="ORF">EDM58_06590</name>
</gene>
<accession>A0A3M8D4V9</accession>
<dbReference type="CDD" id="cd06550">
    <property type="entry name" value="TM_ABC_iron-siderophores_like"/>
    <property type="match status" value="1"/>
</dbReference>
<evidence type="ECO:0000256" key="5">
    <source>
        <dbReference type="ARBA" id="ARBA00023136"/>
    </source>
</evidence>
<dbReference type="SUPFAM" id="SSF81345">
    <property type="entry name" value="ABC transporter involved in vitamin B12 uptake, BtuC"/>
    <property type="match status" value="1"/>
</dbReference>
<evidence type="ECO:0000313" key="9">
    <source>
        <dbReference type="Proteomes" id="UP000281915"/>
    </source>
</evidence>
<comment type="subcellular location">
    <subcellularLocation>
        <location evidence="6">Cell membrane</location>
        <topology evidence="6">Multi-pass membrane protein</topology>
    </subcellularLocation>
    <subcellularLocation>
        <location evidence="1">Membrane</location>
        <topology evidence="1">Multi-pass membrane protein</topology>
    </subcellularLocation>
</comment>
<dbReference type="GO" id="GO:0055085">
    <property type="term" value="P:transmembrane transport"/>
    <property type="evidence" value="ECO:0007669"/>
    <property type="project" value="InterPro"/>
</dbReference>
<dbReference type="GO" id="GO:0010043">
    <property type="term" value="P:response to zinc ion"/>
    <property type="evidence" value="ECO:0007669"/>
    <property type="project" value="TreeGrafter"/>
</dbReference>
<reference evidence="8 9" key="1">
    <citation type="submission" date="2018-10" db="EMBL/GenBank/DDBJ databases">
        <title>Phylogenomics of Brevibacillus.</title>
        <authorList>
            <person name="Dunlap C."/>
        </authorList>
    </citation>
    <scope>NUCLEOTIDE SEQUENCE [LARGE SCALE GENOMIC DNA]</scope>
    <source>
        <strain evidence="8 9">JCM 15085</strain>
    </source>
</reference>
<comment type="caution">
    <text evidence="8">The sequence shown here is derived from an EMBL/GenBank/DDBJ whole genome shotgun (WGS) entry which is preliminary data.</text>
</comment>
<evidence type="ECO:0000256" key="1">
    <source>
        <dbReference type="ARBA" id="ARBA00004141"/>
    </source>
</evidence>
<dbReference type="EMBL" id="RHHT01000010">
    <property type="protein sequence ID" value="RNB82255.1"/>
    <property type="molecule type" value="Genomic_DNA"/>
</dbReference>
<feature type="transmembrane region" description="Helical" evidence="7">
    <location>
        <begin position="141"/>
        <end position="159"/>
    </location>
</feature>
<keyword evidence="4 7" id="KW-1133">Transmembrane helix</keyword>
<dbReference type="PANTHER" id="PTHR30477:SF22">
    <property type="entry name" value="METAL ABC TRANSPORTER PERMEASE"/>
    <property type="match status" value="1"/>
</dbReference>
<evidence type="ECO:0000256" key="7">
    <source>
        <dbReference type="SAM" id="Phobius"/>
    </source>
</evidence>
<keyword evidence="6" id="KW-0813">Transport</keyword>
<feature type="transmembrane region" description="Helical" evidence="7">
    <location>
        <begin position="64"/>
        <end position="86"/>
    </location>
</feature>
<feature type="transmembrane region" description="Helical" evidence="7">
    <location>
        <begin position="227"/>
        <end position="245"/>
    </location>
</feature>
<feature type="transmembrane region" description="Helical" evidence="7">
    <location>
        <begin position="180"/>
        <end position="197"/>
    </location>
</feature>
<evidence type="ECO:0000313" key="8">
    <source>
        <dbReference type="EMBL" id="RNB82255.1"/>
    </source>
</evidence>
<dbReference type="GO" id="GO:0043190">
    <property type="term" value="C:ATP-binding cassette (ABC) transporter complex"/>
    <property type="evidence" value="ECO:0007669"/>
    <property type="project" value="InterPro"/>
</dbReference>
<feature type="transmembrane region" description="Helical" evidence="7">
    <location>
        <begin position="12"/>
        <end position="34"/>
    </location>
</feature>
<name>A0A3M8D4V9_9BACL</name>
<dbReference type="AlphaFoldDB" id="A0A3M8D4V9"/>
<dbReference type="RefSeq" id="WP_122912632.1">
    <property type="nucleotide sequence ID" value="NZ_RHHT01000010.1"/>
</dbReference>
<feature type="transmembrane region" description="Helical" evidence="7">
    <location>
        <begin position="98"/>
        <end position="121"/>
    </location>
</feature>
<sequence length="282" mass="30646">MLADWWQYDFLRYTLFSGILIGLICPILGTFLIVRKLSMMADGLSHVTLSGVAAGMLLSKKVAFLNAVNPLFFGMLFSVLGSLFIERLRKVFKAQQDLAIPIILSSGLGLFTVLISVADGFNADLYSYLFGKIVTVTIEDLYALLGVAAVVLGTVFLIYKELFAVSFDEEFARVSGVSRRAINLWFMVLVALTIAASMRIVGVLLISALITLPVAASLQISGSFRQTIFFAILFAEISVLGGLYFAYMLDWASGGTIVLMAVLILLTVLGVKKAKALLRTGL</sequence>
<proteinExistence type="inferred from homology"/>
<evidence type="ECO:0000256" key="4">
    <source>
        <dbReference type="ARBA" id="ARBA00022989"/>
    </source>
</evidence>
<evidence type="ECO:0000256" key="6">
    <source>
        <dbReference type="RuleBase" id="RU003943"/>
    </source>
</evidence>
<protein>
    <submittedName>
        <fullName evidence="8">Metal ABC transporter permease</fullName>
    </submittedName>
</protein>
<keyword evidence="3 6" id="KW-0812">Transmembrane</keyword>
<dbReference type="InterPro" id="IPR001626">
    <property type="entry name" value="ABC_TroCD"/>
</dbReference>